<evidence type="ECO:0000313" key="2">
    <source>
        <dbReference type="EMBL" id="CAG7629391.1"/>
    </source>
</evidence>
<keyword evidence="3" id="KW-1185">Reference proteome</keyword>
<evidence type="ECO:0000313" key="3">
    <source>
        <dbReference type="Proteomes" id="UP000693672"/>
    </source>
</evidence>
<name>A0A916K1W6_9BACL</name>
<dbReference type="InterPro" id="IPR031841">
    <property type="entry name" value="Endopep_inhib"/>
</dbReference>
<sequence>MNKFIILMLLLQSLVIGNNQAQPLPELNQELALKLRAEGLKRLSTFIEGGSACDQVERETPAKEGGYYYFCSDLDTYEEMYSYLEEIFTHDIAKKLIESSVVVINDRLSYQRVGWGSVNDWSRAAGMIVSRDGQTITYKFIVPEYGDDNPANEIQVEYTYITNKGWRINSPARSLR</sequence>
<protein>
    <submittedName>
        <fullName evidence="2">Uncharacterized protein</fullName>
    </submittedName>
</protein>
<dbReference type="Proteomes" id="UP000693672">
    <property type="component" value="Unassembled WGS sequence"/>
</dbReference>
<evidence type="ECO:0000256" key="1">
    <source>
        <dbReference type="SAM" id="SignalP"/>
    </source>
</evidence>
<dbReference type="EMBL" id="CAJVAS010000012">
    <property type="protein sequence ID" value="CAG7629391.1"/>
    <property type="molecule type" value="Genomic_DNA"/>
</dbReference>
<organism evidence="2 3">
    <name type="scientific">Paenibacillus solanacearum</name>
    <dbReference type="NCBI Taxonomy" id="2048548"/>
    <lineage>
        <taxon>Bacteria</taxon>
        <taxon>Bacillati</taxon>
        <taxon>Bacillota</taxon>
        <taxon>Bacilli</taxon>
        <taxon>Bacillales</taxon>
        <taxon>Paenibacillaceae</taxon>
        <taxon>Paenibacillus</taxon>
    </lineage>
</organism>
<comment type="caution">
    <text evidence="2">The sequence shown here is derived from an EMBL/GenBank/DDBJ whole genome shotgun (WGS) entry which is preliminary data.</text>
</comment>
<dbReference type="AlphaFoldDB" id="A0A916K1W6"/>
<dbReference type="RefSeq" id="WP_218092859.1">
    <property type="nucleotide sequence ID" value="NZ_CAJVAS010000012.1"/>
</dbReference>
<accession>A0A916K1W6</accession>
<proteinExistence type="predicted"/>
<reference evidence="2" key="1">
    <citation type="submission" date="2021-06" db="EMBL/GenBank/DDBJ databases">
        <authorList>
            <person name="Criscuolo A."/>
        </authorList>
    </citation>
    <scope>NUCLEOTIDE SEQUENCE</scope>
    <source>
        <strain evidence="2">CIP111600</strain>
    </source>
</reference>
<dbReference type="Pfam" id="PF16800">
    <property type="entry name" value="Endopep_inhib"/>
    <property type="match status" value="1"/>
</dbReference>
<feature type="chain" id="PRO_5038105778" evidence="1">
    <location>
        <begin position="22"/>
        <end position="176"/>
    </location>
</feature>
<gene>
    <name evidence="2" type="ORF">PAESOLCIP111_03098</name>
</gene>
<keyword evidence="1" id="KW-0732">Signal</keyword>
<feature type="signal peptide" evidence="1">
    <location>
        <begin position="1"/>
        <end position="21"/>
    </location>
</feature>